<evidence type="ECO:0000313" key="2">
    <source>
        <dbReference type="EMBL" id="GGM48179.1"/>
    </source>
</evidence>
<dbReference type="Proteomes" id="UP000637578">
    <property type="component" value="Unassembled WGS sequence"/>
</dbReference>
<gene>
    <name evidence="2" type="ORF">GCM10012275_19040</name>
</gene>
<dbReference type="AlphaFoldDB" id="A0A8J3FTC2"/>
<sequence length="163" mass="17922">MTLALETNEPQRLIDEHLFSWHVARITRDNPEVDCGLAERIALETYKFLAACAAEPEPALSPSHTVDKGWHALLLNTRAYSSICGRVAVRFIHHVPHDYDIPPGQPGSTDRVTPTIEALRRAGFEPDLELWSAHAAECSDGSDDCSASGPDGNENQETRPPGR</sequence>
<feature type="compositionally biased region" description="Low complexity" evidence="1">
    <location>
        <begin position="138"/>
        <end position="152"/>
    </location>
</feature>
<accession>A0A8J3FTC2</accession>
<name>A0A8J3FTC2_9PSEU</name>
<protein>
    <submittedName>
        <fullName evidence="2">Uncharacterized protein</fullName>
    </submittedName>
</protein>
<reference evidence="2" key="2">
    <citation type="submission" date="2020-09" db="EMBL/GenBank/DDBJ databases">
        <authorList>
            <person name="Sun Q."/>
            <person name="Zhou Y."/>
        </authorList>
    </citation>
    <scope>NUCLEOTIDE SEQUENCE</scope>
    <source>
        <strain evidence="2">CGMCC 4.5737</strain>
    </source>
</reference>
<comment type="caution">
    <text evidence="2">The sequence shown here is derived from an EMBL/GenBank/DDBJ whole genome shotgun (WGS) entry which is preliminary data.</text>
</comment>
<feature type="region of interest" description="Disordered" evidence="1">
    <location>
        <begin position="138"/>
        <end position="163"/>
    </location>
</feature>
<organism evidence="2 3">
    <name type="scientific">Longimycelium tulufanense</name>
    <dbReference type="NCBI Taxonomy" id="907463"/>
    <lineage>
        <taxon>Bacteria</taxon>
        <taxon>Bacillati</taxon>
        <taxon>Actinomycetota</taxon>
        <taxon>Actinomycetes</taxon>
        <taxon>Pseudonocardiales</taxon>
        <taxon>Pseudonocardiaceae</taxon>
        <taxon>Longimycelium</taxon>
    </lineage>
</organism>
<keyword evidence="3" id="KW-1185">Reference proteome</keyword>
<dbReference type="EMBL" id="BMMK01000006">
    <property type="protein sequence ID" value="GGM48179.1"/>
    <property type="molecule type" value="Genomic_DNA"/>
</dbReference>
<reference evidence="2" key="1">
    <citation type="journal article" date="2014" name="Int. J. Syst. Evol. Microbiol.">
        <title>Complete genome sequence of Corynebacterium casei LMG S-19264T (=DSM 44701T), isolated from a smear-ripened cheese.</title>
        <authorList>
            <consortium name="US DOE Joint Genome Institute (JGI-PGF)"/>
            <person name="Walter F."/>
            <person name="Albersmeier A."/>
            <person name="Kalinowski J."/>
            <person name="Ruckert C."/>
        </authorList>
    </citation>
    <scope>NUCLEOTIDE SEQUENCE</scope>
    <source>
        <strain evidence="2">CGMCC 4.5737</strain>
    </source>
</reference>
<evidence type="ECO:0000313" key="3">
    <source>
        <dbReference type="Proteomes" id="UP000637578"/>
    </source>
</evidence>
<proteinExistence type="predicted"/>
<evidence type="ECO:0000256" key="1">
    <source>
        <dbReference type="SAM" id="MobiDB-lite"/>
    </source>
</evidence>